<keyword evidence="7" id="KW-1185">Reference proteome</keyword>
<evidence type="ECO:0000256" key="2">
    <source>
        <dbReference type="ARBA" id="ARBA00039140"/>
    </source>
</evidence>
<dbReference type="PANTHER" id="PTHR42872">
    <property type="entry name" value="PROTEIN-GLUTAMATE METHYLESTERASE/PROTEIN-GLUTAMINE GLUTAMINASE"/>
    <property type="match status" value="1"/>
</dbReference>
<feature type="active site" evidence="4">
    <location>
        <position position="11"/>
    </location>
</feature>
<dbReference type="InterPro" id="IPR035909">
    <property type="entry name" value="CheB_C"/>
</dbReference>
<organism evidence="6 7">
    <name type="scientific">Scytonema hofmannii FACHB-248</name>
    <dbReference type="NCBI Taxonomy" id="1842502"/>
    <lineage>
        <taxon>Bacteria</taxon>
        <taxon>Bacillati</taxon>
        <taxon>Cyanobacteriota</taxon>
        <taxon>Cyanophyceae</taxon>
        <taxon>Nostocales</taxon>
        <taxon>Scytonemataceae</taxon>
        <taxon>Scytonema</taxon>
    </lineage>
</organism>
<dbReference type="EMBL" id="JACJTA010000039">
    <property type="protein sequence ID" value="MBD2606401.1"/>
    <property type="molecule type" value="Genomic_DNA"/>
</dbReference>
<accession>A0ABR8GSI9</accession>
<protein>
    <recommendedName>
        <fullName evidence="2">protein-glutamate methylesterase</fullName>
        <ecNumber evidence="2">3.1.1.61</ecNumber>
    </recommendedName>
</protein>
<evidence type="ECO:0000256" key="1">
    <source>
        <dbReference type="ARBA" id="ARBA00022801"/>
    </source>
</evidence>
<evidence type="ECO:0000256" key="4">
    <source>
        <dbReference type="PROSITE-ProRule" id="PRU00050"/>
    </source>
</evidence>
<gene>
    <name evidence="6" type="ORF">H6G81_18160</name>
</gene>
<feature type="active site" evidence="4">
    <location>
        <position position="130"/>
    </location>
</feature>
<dbReference type="Gene3D" id="3.40.50.180">
    <property type="entry name" value="Methylesterase CheB, C-terminal domain"/>
    <property type="match status" value="1"/>
</dbReference>
<keyword evidence="1 4" id="KW-0378">Hydrolase</keyword>
<feature type="domain" description="CheB-type methylesterase" evidence="5">
    <location>
        <begin position="1"/>
        <end position="188"/>
    </location>
</feature>
<sequence length="194" mass="20449">MKFDITVIGASWGGLQAMETILGSLPKNLAIAIAVAQHRHKDSEGELLSCLQRYSLLPVVEVIDKQAIAPGQVYLAPADYHLLVEPGHFALSTEAPVSYARPSIDVLFESTADAYKERAIGVILTGSNQDGAQGLAKVKAHDGLAIVQDPTTAVSRIMPDAAIAAVVSARILPLTEIAPFLVKLCSSSFLSSSG</sequence>
<dbReference type="CDD" id="cd16433">
    <property type="entry name" value="CheB"/>
    <property type="match status" value="1"/>
</dbReference>
<keyword evidence="4" id="KW-0145">Chemotaxis</keyword>
<reference evidence="6 7" key="1">
    <citation type="journal article" date="2020" name="ISME J.">
        <title>Comparative genomics reveals insights into cyanobacterial evolution and habitat adaptation.</title>
        <authorList>
            <person name="Chen M.Y."/>
            <person name="Teng W.K."/>
            <person name="Zhao L."/>
            <person name="Hu C.X."/>
            <person name="Zhou Y.K."/>
            <person name="Han B.P."/>
            <person name="Song L.R."/>
            <person name="Shu W.S."/>
        </authorList>
    </citation>
    <scope>NUCLEOTIDE SEQUENCE [LARGE SCALE GENOMIC DNA]</scope>
    <source>
        <strain evidence="6 7">FACHB-248</strain>
    </source>
</reference>
<dbReference type="InterPro" id="IPR000673">
    <property type="entry name" value="Sig_transdc_resp-reg_Me-estase"/>
</dbReference>
<dbReference type="Pfam" id="PF01339">
    <property type="entry name" value="CheB_methylest"/>
    <property type="match status" value="1"/>
</dbReference>
<proteinExistence type="predicted"/>
<dbReference type="Proteomes" id="UP000660380">
    <property type="component" value="Unassembled WGS sequence"/>
</dbReference>
<dbReference type="RefSeq" id="WP_029633708.1">
    <property type="nucleotide sequence ID" value="NZ_JACJTA010000039.1"/>
</dbReference>
<comment type="caution">
    <text evidence="6">The sequence shown here is derived from an EMBL/GenBank/DDBJ whole genome shotgun (WGS) entry which is preliminary data.</text>
</comment>
<name>A0ABR8GSI9_9CYAN</name>
<dbReference type="PANTHER" id="PTHR42872:SF3">
    <property type="entry name" value="PROTEIN-GLUTAMATE METHYLESTERASE_PROTEIN-GLUTAMINE GLUTAMINASE 1"/>
    <property type="match status" value="1"/>
</dbReference>
<dbReference type="SUPFAM" id="SSF52738">
    <property type="entry name" value="Methylesterase CheB, C-terminal domain"/>
    <property type="match status" value="1"/>
</dbReference>
<dbReference type="PROSITE" id="PS50122">
    <property type="entry name" value="CHEB"/>
    <property type="match status" value="1"/>
</dbReference>
<evidence type="ECO:0000256" key="3">
    <source>
        <dbReference type="ARBA" id="ARBA00048267"/>
    </source>
</evidence>
<dbReference type="EC" id="3.1.1.61" evidence="2"/>
<evidence type="ECO:0000313" key="7">
    <source>
        <dbReference type="Proteomes" id="UP000660380"/>
    </source>
</evidence>
<feature type="active site" evidence="4">
    <location>
        <position position="38"/>
    </location>
</feature>
<evidence type="ECO:0000259" key="5">
    <source>
        <dbReference type="PROSITE" id="PS50122"/>
    </source>
</evidence>
<comment type="catalytic activity">
    <reaction evidence="3">
        <text>[protein]-L-glutamate 5-O-methyl ester + H2O = L-glutamyl-[protein] + methanol + H(+)</text>
        <dbReference type="Rhea" id="RHEA:23236"/>
        <dbReference type="Rhea" id="RHEA-COMP:10208"/>
        <dbReference type="Rhea" id="RHEA-COMP:10311"/>
        <dbReference type="ChEBI" id="CHEBI:15377"/>
        <dbReference type="ChEBI" id="CHEBI:15378"/>
        <dbReference type="ChEBI" id="CHEBI:17790"/>
        <dbReference type="ChEBI" id="CHEBI:29973"/>
        <dbReference type="ChEBI" id="CHEBI:82795"/>
        <dbReference type="EC" id="3.1.1.61"/>
    </reaction>
</comment>
<evidence type="ECO:0000313" key="6">
    <source>
        <dbReference type="EMBL" id="MBD2606401.1"/>
    </source>
</evidence>